<gene>
    <name evidence="1" type="ordered locus">Slit_1933</name>
</gene>
<accession>D5CT76</accession>
<evidence type="ECO:0000313" key="2">
    <source>
        <dbReference type="Proteomes" id="UP000001625"/>
    </source>
</evidence>
<dbReference type="OrthoDB" id="6042215at2"/>
<name>D5CT76_SIDLE</name>
<dbReference type="EMBL" id="CP001965">
    <property type="protein sequence ID" value="ADE12162.1"/>
    <property type="molecule type" value="Genomic_DNA"/>
</dbReference>
<dbReference type="STRING" id="580332.Slit_1933"/>
<protein>
    <submittedName>
        <fullName evidence="1">Uncharacterized protein</fullName>
    </submittedName>
</protein>
<dbReference type="AlphaFoldDB" id="D5CT76"/>
<organism evidence="1 2">
    <name type="scientific">Sideroxydans lithotrophicus (strain ES-1)</name>
    <dbReference type="NCBI Taxonomy" id="580332"/>
    <lineage>
        <taxon>Bacteria</taxon>
        <taxon>Pseudomonadati</taxon>
        <taxon>Pseudomonadota</taxon>
        <taxon>Betaproteobacteria</taxon>
        <taxon>Nitrosomonadales</taxon>
        <taxon>Gallionellaceae</taxon>
        <taxon>Sideroxydans</taxon>
    </lineage>
</organism>
<sequence>MNQSYTKHEHAHIDRVRSLPCSVCDMPGPSEAHHISQDNPWTAVALCTDCHRHPKDGWHGQRLIWKVKKMVEIDALGVTIKRLMT</sequence>
<reference evidence="1 2" key="1">
    <citation type="submission" date="2010-03" db="EMBL/GenBank/DDBJ databases">
        <title>Complete sequence of Sideroxydans lithotrophicus ES-1.</title>
        <authorList>
            <consortium name="US DOE Joint Genome Institute"/>
            <person name="Lucas S."/>
            <person name="Copeland A."/>
            <person name="Lapidus A."/>
            <person name="Cheng J.-F."/>
            <person name="Bruce D."/>
            <person name="Goodwin L."/>
            <person name="Pitluck S."/>
            <person name="Munk A.C."/>
            <person name="Detter J.C."/>
            <person name="Han C."/>
            <person name="Tapia R."/>
            <person name="Larimer F."/>
            <person name="Land M."/>
            <person name="Hauser L."/>
            <person name="Kyrpides N."/>
            <person name="Ivanova N."/>
            <person name="Emerson D."/>
            <person name="Woyke T."/>
        </authorList>
    </citation>
    <scope>NUCLEOTIDE SEQUENCE [LARGE SCALE GENOMIC DNA]</scope>
    <source>
        <strain evidence="1 2">ES-1</strain>
    </source>
</reference>
<dbReference type="Proteomes" id="UP000001625">
    <property type="component" value="Chromosome"/>
</dbReference>
<keyword evidence="2" id="KW-1185">Reference proteome</keyword>
<proteinExistence type="predicted"/>
<dbReference type="HOGENOM" id="CLU_177846_0_0_4"/>
<evidence type="ECO:0000313" key="1">
    <source>
        <dbReference type="EMBL" id="ADE12162.1"/>
    </source>
</evidence>
<dbReference type="Gene3D" id="3.30.40.190">
    <property type="match status" value="1"/>
</dbReference>
<dbReference type="KEGG" id="slt:Slit_1933"/>